<dbReference type="Gene3D" id="3.40.50.12780">
    <property type="entry name" value="N-terminal domain of ligase-like"/>
    <property type="match status" value="1"/>
</dbReference>
<dbReference type="GO" id="GO:0044550">
    <property type="term" value="P:secondary metabolite biosynthetic process"/>
    <property type="evidence" value="ECO:0007669"/>
    <property type="project" value="TreeGrafter"/>
</dbReference>
<sequence>MVFDSRIISQRQAVRLLAQFEHVLAQLWNDNSISIDQVDFLSPADKDEISSHLNDPPPTSSATLCLHDIIESHALSRPDSLAVASWDGDLTYSDLNSLADKLATQLARLADVGPGATVPLCFEKSKWTQVAMLGVLKAGAAFVLLDPANPVSRLESICRRVNATVAVVSKSFSHALTPLVQTNIVLDDSLRDSPLEPPLSVSTSPDSAAYVITTSGTTGEPKACVIEHRSIVAEAMAFATVAHVDANTRAMQFASYNFDACLIETIMIWAAGGCTCVLSETDRKDNLAGAINKLKINWALMTPSLAGLLEPELVPTLRTVVLGGEAATLELRTIWADAVTLLQAYGPCECCPVACCSPQPMDSSSNPRNIGKPLPGVHAWVIDPKDQNRLAPAGSVGELLLEGPTVGRGYVNEPAKTAAAFINPPSWRERFPGQPQRFYRTGDLVRLDYAGTLEFIGRKDSQVKIRGIRLELAEIEHHLKRLMSIPSDIAVELCCNQDRKISRGRLTAFITLGKAFDSSEDIVARALDEALGDVRTKLTDFLPSYMIPSTFVPLRTLPLNPSGKIDRKALRELGSRIQSDHIEHRGNQPSTSTEQILQSLWARVLNIEVGKIHTEASFLELGGDSLAAMRLASKAREAGISLGVADILRQPRFADMESAV</sequence>
<dbReference type="InterPro" id="IPR045851">
    <property type="entry name" value="AMP-bd_C_sf"/>
</dbReference>
<dbReference type="Gene3D" id="1.10.1200.10">
    <property type="entry name" value="ACP-like"/>
    <property type="match status" value="1"/>
</dbReference>
<keyword evidence="3" id="KW-0436">Ligase</keyword>
<keyword evidence="2" id="KW-0597">Phosphoprotein</keyword>
<dbReference type="Gene3D" id="3.30.300.30">
    <property type="match status" value="1"/>
</dbReference>
<gene>
    <name evidence="5" type="ORF">K490DRAFT_37177</name>
</gene>
<dbReference type="GO" id="GO:0031177">
    <property type="term" value="F:phosphopantetheine binding"/>
    <property type="evidence" value="ECO:0007669"/>
    <property type="project" value="TreeGrafter"/>
</dbReference>
<feature type="domain" description="Carrier" evidence="4">
    <location>
        <begin position="588"/>
        <end position="660"/>
    </location>
</feature>
<dbReference type="InterPro" id="IPR009081">
    <property type="entry name" value="PP-bd_ACP"/>
</dbReference>
<dbReference type="FunFam" id="1.10.1200.10:FF:000005">
    <property type="entry name" value="Nonribosomal peptide synthetase 1"/>
    <property type="match status" value="1"/>
</dbReference>
<dbReference type="InterPro" id="IPR036736">
    <property type="entry name" value="ACP-like_sf"/>
</dbReference>
<dbReference type="EMBL" id="ML978714">
    <property type="protein sequence ID" value="KAF2089765.1"/>
    <property type="molecule type" value="Genomic_DNA"/>
</dbReference>
<protein>
    <submittedName>
        <fullName evidence="5">Acetyl-CoA synthetase-like protein</fullName>
    </submittedName>
</protein>
<name>A0A6A5YD16_9PEZI</name>
<dbReference type="InterPro" id="IPR020845">
    <property type="entry name" value="AMP-binding_CS"/>
</dbReference>
<dbReference type="PROSITE" id="PS00012">
    <property type="entry name" value="PHOSPHOPANTETHEINE"/>
    <property type="match status" value="1"/>
</dbReference>
<dbReference type="GO" id="GO:0016874">
    <property type="term" value="F:ligase activity"/>
    <property type="evidence" value="ECO:0007669"/>
    <property type="project" value="UniProtKB-KW"/>
</dbReference>
<proteinExistence type="predicted"/>
<keyword evidence="6" id="KW-1185">Reference proteome</keyword>
<dbReference type="InterPro" id="IPR006162">
    <property type="entry name" value="Ppantetheine_attach_site"/>
</dbReference>
<dbReference type="SUPFAM" id="SSF56801">
    <property type="entry name" value="Acetyl-CoA synthetase-like"/>
    <property type="match status" value="1"/>
</dbReference>
<evidence type="ECO:0000256" key="1">
    <source>
        <dbReference type="ARBA" id="ARBA00022450"/>
    </source>
</evidence>
<dbReference type="GO" id="GO:0043041">
    <property type="term" value="P:amino acid activation for nonribosomal peptide biosynthetic process"/>
    <property type="evidence" value="ECO:0007669"/>
    <property type="project" value="TreeGrafter"/>
</dbReference>
<dbReference type="Pfam" id="PF00501">
    <property type="entry name" value="AMP-binding"/>
    <property type="match status" value="1"/>
</dbReference>
<dbReference type="Pfam" id="PF00550">
    <property type="entry name" value="PP-binding"/>
    <property type="match status" value="1"/>
</dbReference>
<dbReference type="OrthoDB" id="416786at2759"/>
<organism evidence="5 6">
    <name type="scientific">Saccharata proteae CBS 121410</name>
    <dbReference type="NCBI Taxonomy" id="1314787"/>
    <lineage>
        <taxon>Eukaryota</taxon>
        <taxon>Fungi</taxon>
        <taxon>Dikarya</taxon>
        <taxon>Ascomycota</taxon>
        <taxon>Pezizomycotina</taxon>
        <taxon>Dothideomycetes</taxon>
        <taxon>Dothideomycetes incertae sedis</taxon>
        <taxon>Botryosphaeriales</taxon>
        <taxon>Saccharataceae</taxon>
        <taxon>Saccharata</taxon>
    </lineage>
</organism>
<dbReference type="PANTHER" id="PTHR45527">
    <property type="entry name" value="NONRIBOSOMAL PEPTIDE SYNTHETASE"/>
    <property type="match status" value="1"/>
</dbReference>
<feature type="non-terminal residue" evidence="5">
    <location>
        <position position="660"/>
    </location>
</feature>
<dbReference type="PROSITE" id="PS50075">
    <property type="entry name" value="CARRIER"/>
    <property type="match status" value="1"/>
</dbReference>
<dbReference type="AlphaFoldDB" id="A0A6A5YD16"/>
<dbReference type="PANTHER" id="PTHR45527:SF1">
    <property type="entry name" value="FATTY ACID SYNTHASE"/>
    <property type="match status" value="1"/>
</dbReference>
<evidence type="ECO:0000256" key="2">
    <source>
        <dbReference type="ARBA" id="ARBA00022553"/>
    </source>
</evidence>
<keyword evidence="1" id="KW-0596">Phosphopantetheine</keyword>
<reference evidence="5" key="1">
    <citation type="journal article" date="2020" name="Stud. Mycol.">
        <title>101 Dothideomycetes genomes: a test case for predicting lifestyles and emergence of pathogens.</title>
        <authorList>
            <person name="Haridas S."/>
            <person name="Albert R."/>
            <person name="Binder M."/>
            <person name="Bloem J."/>
            <person name="Labutti K."/>
            <person name="Salamov A."/>
            <person name="Andreopoulos B."/>
            <person name="Baker S."/>
            <person name="Barry K."/>
            <person name="Bills G."/>
            <person name="Bluhm B."/>
            <person name="Cannon C."/>
            <person name="Castanera R."/>
            <person name="Culley D."/>
            <person name="Daum C."/>
            <person name="Ezra D."/>
            <person name="Gonzalez J."/>
            <person name="Henrissat B."/>
            <person name="Kuo A."/>
            <person name="Liang C."/>
            <person name="Lipzen A."/>
            <person name="Lutzoni F."/>
            <person name="Magnuson J."/>
            <person name="Mondo S."/>
            <person name="Nolan M."/>
            <person name="Ohm R."/>
            <person name="Pangilinan J."/>
            <person name="Park H.-J."/>
            <person name="Ramirez L."/>
            <person name="Alfaro M."/>
            <person name="Sun H."/>
            <person name="Tritt A."/>
            <person name="Yoshinaga Y."/>
            <person name="Zwiers L.-H."/>
            <person name="Turgeon B."/>
            <person name="Goodwin S."/>
            <person name="Spatafora J."/>
            <person name="Crous P."/>
            <person name="Grigoriev I."/>
        </authorList>
    </citation>
    <scope>NUCLEOTIDE SEQUENCE</scope>
    <source>
        <strain evidence="5">CBS 121410</strain>
    </source>
</reference>
<dbReference type="InterPro" id="IPR000873">
    <property type="entry name" value="AMP-dep_synth/lig_dom"/>
</dbReference>
<evidence type="ECO:0000256" key="3">
    <source>
        <dbReference type="ARBA" id="ARBA00022598"/>
    </source>
</evidence>
<dbReference type="PROSITE" id="PS00455">
    <property type="entry name" value="AMP_BINDING"/>
    <property type="match status" value="1"/>
</dbReference>
<dbReference type="NCBIfam" id="TIGR01733">
    <property type="entry name" value="AA-adenyl-dom"/>
    <property type="match status" value="1"/>
</dbReference>
<dbReference type="FunFam" id="3.40.50.12780:FF:000014">
    <property type="entry name" value="Nonribosomal peptide synthetase 1"/>
    <property type="match status" value="1"/>
</dbReference>
<dbReference type="InterPro" id="IPR010071">
    <property type="entry name" value="AA_adenyl_dom"/>
</dbReference>
<dbReference type="Proteomes" id="UP000799776">
    <property type="component" value="Unassembled WGS sequence"/>
</dbReference>
<dbReference type="SUPFAM" id="SSF47336">
    <property type="entry name" value="ACP-like"/>
    <property type="match status" value="1"/>
</dbReference>
<dbReference type="GO" id="GO:0005737">
    <property type="term" value="C:cytoplasm"/>
    <property type="evidence" value="ECO:0007669"/>
    <property type="project" value="TreeGrafter"/>
</dbReference>
<dbReference type="InterPro" id="IPR042099">
    <property type="entry name" value="ANL_N_sf"/>
</dbReference>
<dbReference type="CDD" id="cd05918">
    <property type="entry name" value="A_NRPS_SidN3_like"/>
    <property type="match status" value="1"/>
</dbReference>
<evidence type="ECO:0000259" key="4">
    <source>
        <dbReference type="PROSITE" id="PS50075"/>
    </source>
</evidence>
<evidence type="ECO:0000313" key="6">
    <source>
        <dbReference type="Proteomes" id="UP000799776"/>
    </source>
</evidence>
<accession>A0A6A5YD16</accession>
<evidence type="ECO:0000313" key="5">
    <source>
        <dbReference type="EMBL" id="KAF2089765.1"/>
    </source>
</evidence>